<dbReference type="AlphaFoldDB" id="A0A414B531"/>
<reference evidence="1 2" key="1">
    <citation type="submission" date="2018-08" db="EMBL/GenBank/DDBJ databases">
        <title>A genome reference for cultivated species of the human gut microbiota.</title>
        <authorList>
            <person name="Zou Y."/>
            <person name="Xue W."/>
            <person name="Luo G."/>
        </authorList>
    </citation>
    <scope>NUCLEOTIDE SEQUENCE [LARGE SCALE GENOMIC DNA]</scope>
    <source>
        <strain evidence="1 2">AM34-3LB</strain>
    </source>
</reference>
<name>A0A414B531_9FIRM</name>
<evidence type="ECO:0000313" key="2">
    <source>
        <dbReference type="Proteomes" id="UP000284621"/>
    </source>
</evidence>
<protein>
    <submittedName>
        <fullName evidence="1">Uncharacterized protein</fullName>
    </submittedName>
</protein>
<evidence type="ECO:0000313" key="1">
    <source>
        <dbReference type="EMBL" id="RHC64147.1"/>
    </source>
</evidence>
<sequence>MTFSVSNKCWLKFVSHTKAEHPALAQHRLAEIKIRIRIEIDNNIMLIFALLYKKALKKLPIPEKAPGVLFIS</sequence>
<keyword evidence="2" id="KW-1185">Reference proteome</keyword>
<accession>A0A414B531</accession>
<dbReference type="EMBL" id="QSID01000009">
    <property type="protein sequence ID" value="RHC64147.1"/>
    <property type="molecule type" value="Genomic_DNA"/>
</dbReference>
<gene>
    <name evidence="1" type="ORF">DW833_08775</name>
</gene>
<organism evidence="1 2">
    <name type="scientific">Anaerobutyricum hallii</name>
    <dbReference type="NCBI Taxonomy" id="39488"/>
    <lineage>
        <taxon>Bacteria</taxon>
        <taxon>Bacillati</taxon>
        <taxon>Bacillota</taxon>
        <taxon>Clostridia</taxon>
        <taxon>Lachnospirales</taxon>
        <taxon>Lachnospiraceae</taxon>
        <taxon>Anaerobutyricum</taxon>
    </lineage>
</organism>
<proteinExistence type="predicted"/>
<dbReference type="Proteomes" id="UP000284621">
    <property type="component" value="Unassembled WGS sequence"/>
</dbReference>
<comment type="caution">
    <text evidence="1">The sequence shown here is derived from an EMBL/GenBank/DDBJ whole genome shotgun (WGS) entry which is preliminary data.</text>
</comment>